<keyword evidence="3" id="KW-1185">Reference proteome</keyword>
<protein>
    <submittedName>
        <fullName evidence="2">Protein MEMO1-like</fullName>
    </submittedName>
</protein>
<sequence>MPVRRRRATHAGSWYDASPEKLRKSLTAWLQQPSCTPSSSNRSVTHAVIAPHAGFSYSASTAAHAYAAIDPRKFSRVIVLGPSHHVYMKDTCALSDAHLLETPLGDLPVDRDVVEGLLSSEHRHTRFITMNTYNDEAEHSIEMHLPFIRLVFAARDVNVVPIVVGSLSEEKERAFGSVLSSWIGDGETFFIVSSDFCHWGSRFGYTRVDHQSEHIWQSIEKLDRQGMRCIESGDHASFWAYQRHTENTVCGRHPIGVLMSALAHCSHHSNRVFETRFVRYKQSSRCMSMSDSSVSYASAVIQTTSNDDETGN</sequence>
<dbReference type="STRING" id="448386.A0A2V3J0Y1"/>
<accession>A0A2V3J0Y1</accession>
<organism evidence="2 3">
    <name type="scientific">Gracilariopsis chorda</name>
    <dbReference type="NCBI Taxonomy" id="448386"/>
    <lineage>
        <taxon>Eukaryota</taxon>
        <taxon>Rhodophyta</taxon>
        <taxon>Florideophyceae</taxon>
        <taxon>Rhodymeniophycidae</taxon>
        <taxon>Gracilariales</taxon>
        <taxon>Gracilariaceae</taxon>
        <taxon>Gracilariopsis</taxon>
    </lineage>
</organism>
<evidence type="ECO:0000313" key="3">
    <source>
        <dbReference type="Proteomes" id="UP000247409"/>
    </source>
</evidence>
<dbReference type="InterPro" id="IPR002737">
    <property type="entry name" value="MEMO1_fam"/>
</dbReference>
<dbReference type="Pfam" id="PF01875">
    <property type="entry name" value="Memo"/>
    <property type="match status" value="1"/>
</dbReference>
<comment type="caution">
    <text evidence="2">The sequence shown here is derived from an EMBL/GenBank/DDBJ whole genome shotgun (WGS) entry which is preliminary data.</text>
</comment>
<dbReference type="Proteomes" id="UP000247409">
    <property type="component" value="Unassembled WGS sequence"/>
</dbReference>
<dbReference type="EMBL" id="NBIV01000022">
    <property type="protein sequence ID" value="PXF47597.1"/>
    <property type="molecule type" value="Genomic_DNA"/>
</dbReference>
<dbReference type="NCBIfam" id="TIGR04336">
    <property type="entry name" value="AmmeMemoSam_B"/>
    <property type="match status" value="1"/>
</dbReference>
<dbReference type="HAMAP" id="MF_00055">
    <property type="entry name" value="MEMO1"/>
    <property type="match status" value="1"/>
</dbReference>
<dbReference type="OrthoDB" id="417112at2759"/>
<dbReference type="PANTHER" id="PTHR11060">
    <property type="entry name" value="PROTEIN MEMO1"/>
    <property type="match status" value="1"/>
</dbReference>
<evidence type="ECO:0000313" key="2">
    <source>
        <dbReference type="EMBL" id="PXF47597.1"/>
    </source>
</evidence>
<gene>
    <name evidence="2" type="ORF">BWQ96_02576</name>
</gene>
<proteinExistence type="inferred from homology"/>
<evidence type="ECO:0000256" key="1">
    <source>
        <dbReference type="ARBA" id="ARBA00006315"/>
    </source>
</evidence>
<reference evidence="2 3" key="1">
    <citation type="journal article" date="2018" name="Mol. Biol. Evol.">
        <title>Analysis of the draft genome of the red seaweed Gracilariopsis chorda provides insights into genome size evolution in Rhodophyta.</title>
        <authorList>
            <person name="Lee J."/>
            <person name="Yang E.C."/>
            <person name="Graf L."/>
            <person name="Yang J.H."/>
            <person name="Qiu H."/>
            <person name="Zel Zion U."/>
            <person name="Chan C.X."/>
            <person name="Stephens T.G."/>
            <person name="Weber A.P.M."/>
            <person name="Boo G.H."/>
            <person name="Boo S.M."/>
            <person name="Kim K.M."/>
            <person name="Shin Y."/>
            <person name="Jung M."/>
            <person name="Lee S.J."/>
            <person name="Yim H.S."/>
            <person name="Lee J.H."/>
            <person name="Bhattacharya D."/>
            <person name="Yoon H.S."/>
        </authorList>
    </citation>
    <scope>NUCLEOTIDE SEQUENCE [LARGE SCALE GENOMIC DNA]</scope>
    <source>
        <strain evidence="2 3">SKKU-2015</strain>
        <tissue evidence="2">Whole body</tissue>
    </source>
</reference>
<name>A0A2V3J0Y1_9FLOR</name>
<dbReference type="CDD" id="cd07361">
    <property type="entry name" value="MEMO_like"/>
    <property type="match status" value="1"/>
</dbReference>
<dbReference type="PANTHER" id="PTHR11060:SF0">
    <property type="entry name" value="PROTEIN MEMO1"/>
    <property type="match status" value="1"/>
</dbReference>
<dbReference type="Gene3D" id="3.40.830.10">
    <property type="entry name" value="LigB-like"/>
    <property type="match status" value="1"/>
</dbReference>
<dbReference type="AlphaFoldDB" id="A0A2V3J0Y1"/>
<comment type="similarity">
    <text evidence="1">Belongs to the MEMO1 family.</text>
</comment>